<dbReference type="InterPro" id="IPR013758">
    <property type="entry name" value="Topo_IIA_A/C_ab"/>
</dbReference>
<keyword evidence="3" id="KW-0799">Topoisomerase</keyword>
<evidence type="ECO:0000256" key="1">
    <source>
        <dbReference type="ARBA" id="ARBA00000185"/>
    </source>
</evidence>
<dbReference type="Pfam" id="PF00521">
    <property type="entry name" value="DNA_topoisoIV"/>
    <property type="match status" value="1"/>
</dbReference>
<gene>
    <name evidence="7" type="ORF">GCM10025876_01360</name>
</gene>
<evidence type="ECO:0000313" key="7">
    <source>
        <dbReference type="EMBL" id="GMA33932.1"/>
    </source>
</evidence>
<feature type="domain" description="Topo IIA-type catalytic" evidence="6">
    <location>
        <begin position="1"/>
        <end position="113"/>
    </location>
</feature>
<keyword evidence="8" id="KW-1185">Reference proteome</keyword>
<dbReference type="InterPro" id="IPR050220">
    <property type="entry name" value="Type_II_DNA_Topoisomerases"/>
</dbReference>
<reference evidence="8" key="1">
    <citation type="journal article" date="2019" name="Int. J. Syst. Evol. Microbiol.">
        <title>The Global Catalogue of Microorganisms (GCM) 10K type strain sequencing project: providing services to taxonomists for standard genome sequencing and annotation.</title>
        <authorList>
            <consortium name="The Broad Institute Genomics Platform"/>
            <consortium name="The Broad Institute Genome Sequencing Center for Infectious Disease"/>
            <person name="Wu L."/>
            <person name="Ma J."/>
        </authorList>
    </citation>
    <scope>NUCLEOTIDE SEQUENCE [LARGE SCALE GENOMIC DNA]</scope>
    <source>
        <strain evidence="8">NBRC 112299</strain>
    </source>
</reference>
<organism evidence="7 8">
    <name type="scientific">Demequina litorisediminis</name>
    <dbReference type="NCBI Taxonomy" id="1849022"/>
    <lineage>
        <taxon>Bacteria</taxon>
        <taxon>Bacillati</taxon>
        <taxon>Actinomycetota</taxon>
        <taxon>Actinomycetes</taxon>
        <taxon>Micrococcales</taxon>
        <taxon>Demequinaceae</taxon>
        <taxon>Demequina</taxon>
    </lineage>
</organism>
<keyword evidence="5" id="KW-0413">Isomerase</keyword>
<dbReference type="Gene3D" id="1.10.268.10">
    <property type="entry name" value="Topoisomerase, domain 3"/>
    <property type="match status" value="1"/>
</dbReference>
<protein>
    <recommendedName>
        <fullName evidence="6">Topo IIA-type catalytic domain-containing protein</fullName>
    </recommendedName>
</protein>
<dbReference type="InterPro" id="IPR002205">
    <property type="entry name" value="Topo_IIA_dom_A"/>
</dbReference>
<name>A0ABQ6I9Q4_9MICO</name>
<dbReference type="Gene3D" id="3.90.199.10">
    <property type="entry name" value="Topoisomerase II, domain 5"/>
    <property type="match status" value="1"/>
</dbReference>
<comment type="catalytic activity">
    <reaction evidence="1">
        <text>ATP-dependent breakage, passage and rejoining of double-stranded DNA.</text>
        <dbReference type="EC" id="5.6.2.2"/>
    </reaction>
</comment>
<evidence type="ECO:0000256" key="2">
    <source>
        <dbReference type="ARBA" id="ARBA00008263"/>
    </source>
</evidence>
<dbReference type="InterPro" id="IPR013760">
    <property type="entry name" value="Topo_IIA-like_dom_sf"/>
</dbReference>
<dbReference type="EMBL" id="BSUN01000001">
    <property type="protein sequence ID" value="GMA33932.1"/>
    <property type="molecule type" value="Genomic_DNA"/>
</dbReference>
<dbReference type="InterPro" id="IPR013757">
    <property type="entry name" value="Topo_IIA_A_a_sf"/>
</dbReference>
<evidence type="ECO:0000256" key="5">
    <source>
        <dbReference type="ARBA" id="ARBA00023235"/>
    </source>
</evidence>
<comment type="caution">
    <text evidence="7">The sequence shown here is derived from an EMBL/GenBank/DDBJ whole genome shotgun (WGS) entry which is preliminary data.</text>
</comment>
<dbReference type="SUPFAM" id="SSF56719">
    <property type="entry name" value="Type II DNA topoisomerase"/>
    <property type="match status" value="1"/>
</dbReference>
<accession>A0ABQ6I9Q4</accession>
<proteinExistence type="inferred from homology"/>
<evidence type="ECO:0000313" key="8">
    <source>
        <dbReference type="Proteomes" id="UP001157125"/>
    </source>
</evidence>
<comment type="similarity">
    <text evidence="2">Belongs to the type II topoisomerase GyrA/ParC subunit family.</text>
</comment>
<keyword evidence="4" id="KW-0238">DNA-binding</keyword>
<evidence type="ECO:0000259" key="6">
    <source>
        <dbReference type="Pfam" id="PF00521"/>
    </source>
</evidence>
<dbReference type="Proteomes" id="UP001157125">
    <property type="component" value="Unassembled WGS sequence"/>
</dbReference>
<dbReference type="PANTHER" id="PTHR43493:SF5">
    <property type="entry name" value="DNA GYRASE SUBUNIT A, CHLOROPLASTIC_MITOCHONDRIAL"/>
    <property type="match status" value="1"/>
</dbReference>
<dbReference type="PANTHER" id="PTHR43493">
    <property type="entry name" value="DNA GYRASE/TOPOISOMERASE SUBUNIT A"/>
    <property type="match status" value="1"/>
</dbReference>
<evidence type="ECO:0000256" key="3">
    <source>
        <dbReference type="ARBA" id="ARBA00023029"/>
    </source>
</evidence>
<evidence type="ECO:0000256" key="4">
    <source>
        <dbReference type="ARBA" id="ARBA00023125"/>
    </source>
</evidence>
<sequence length="163" mass="19485">MNNVALVEGQPRTMGLKEMLQVWVGHRLDVTRRRSEHRLGSRRDRLHLVDGLLVAILDIDDVIQIIRSSEDTAEARERLMKAFDLSEIQSEYILELRLRRLTKFSRLEPRERKGAVARRDRRAWRRFSPRIAHCARWWARRWIPRQPSTARPAGPFCWQRRAR</sequence>